<gene>
    <name evidence="3" type="ORF">BVI061214_02384</name>
</gene>
<evidence type="ECO:0000313" key="4">
    <source>
        <dbReference type="Proteomes" id="UP000037685"/>
    </source>
</evidence>
<accession>A0A0N0U7R8</accession>
<evidence type="ECO:0000313" key="3">
    <source>
        <dbReference type="EMBL" id="KOX88960.1"/>
    </source>
</evidence>
<keyword evidence="2" id="KW-1133">Transmembrane helix</keyword>
<dbReference type="RefSeq" id="WP_053768688.1">
    <property type="nucleotide sequence ID" value="NZ_LHCI01000107.1"/>
</dbReference>
<sequence>MNEVLCAMARVVCLLTPPVYFVLAAVALAVVLMGYRVMRGELHRVKWSLVALLLLAGFLAPIPNGQGGYTAAFYPFIRDLTGGYGPCTFRGPPPPYTPRPDERPVRGLSCRRAP</sequence>
<name>A0A0N0U7R8_THEAQ</name>
<dbReference type="EMBL" id="LHCI01000107">
    <property type="protein sequence ID" value="KOX88960.1"/>
    <property type="molecule type" value="Genomic_DNA"/>
</dbReference>
<reference evidence="3 4" key="1">
    <citation type="submission" date="2015-07" db="EMBL/GenBank/DDBJ databases">
        <authorList>
            <person name="Noorani M."/>
        </authorList>
    </citation>
    <scope>NUCLEOTIDE SEQUENCE [LARGE SCALE GENOMIC DNA]</scope>
    <source>
        <strain evidence="4">ATCC 25104 / DSM 625 / JCM 10724 / NBRC 103206 / NCIMB 11243 / YT-1</strain>
    </source>
</reference>
<feature type="transmembrane region" description="Helical" evidence="2">
    <location>
        <begin position="45"/>
        <end position="62"/>
    </location>
</feature>
<proteinExistence type="predicted"/>
<dbReference type="Proteomes" id="UP000037685">
    <property type="component" value="Unassembled WGS sequence"/>
</dbReference>
<evidence type="ECO:0000256" key="1">
    <source>
        <dbReference type="SAM" id="MobiDB-lite"/>
    </source>
</evidence>
<comment type="caution">
    <text evidence="3">The sequence shown here is derived from an EMBL/GenBank/DDBJ whole genome shotgun (WGS) entry which is preliminary data.</text>
</comment>
<keyword evidence="2" id="KW-0472">Membrane</keyword>
<dbReference type="PATRIC" id="fig|271.14.peg.2461"/>
<keyword evidence="2" id="KW-0812">Transmembrane</keyword>
<organism evidence="3 4">
    <name type="scientific">Thermus aquaticus</name>
    <dbReference type="NCBI Taxonomy" id="271"/>
    <lineage>
        <taxon>Bacteria</taxon>
        <taxon>Thermotogati</taxon>
        <taxon>Deinococcota</taxon>
        <taxon>Deinococci</taxon>
        <taxon>Thermales</taxon>
        <taxon>Thermaceae</taxon>
        <taxon>Thermus</taxon>
    </lineage>
</organism>
<evidence type="ECO:0000256" key="2">
    <source>
        <dbReference type="SAM" id="Phobius"/>
    </source>
</evidence>
<protein>
    <submittedName>
        <fullName evidence="3">Uncharacterized protein</fullName>
    </submittedName>
</protein>
<feature type="transmembrane region" description="Helical" evidence="2">
    <location>
        <begin position="20"/>
        <end position="38"/>
    </location>
</feature>
<feature type="region of interest" description="Disordered" evidence="1">
    <location>
        <begin position="90"/>
        <end position="114"/>
    </location>
</feature>
<dbReference type="AlphaFoldDB" id="A0A0N0U7R8"/>